<dbReference type="CDD" id="cd14014">
    <property type="entry name" value="STKc_PknB_like"/>
    <property type="match status" value="1"/>
</dbReference>
<keyword evidence="2 6" id="KW-0547">Nucleotide-binding</keyword>
<reference evidence="8 9" key="1">
    <citation type="submission" date="2020-05" db="EMBL/GenBank/DDBJ databases">
        <title>Complete genome sequence of Gemmatimonas greenlandica TET16.</title>
        <authorList>
            <person name="Zeng Y."/>
        </authorList>
    </citation>
    <scope>NUCLEOTIDE SEQUENCE [LARGE SCALE GENOMIC DNA]</scope>
    <source>
        <strain evidence="8 9">TET16</strain>
    </source>
</reference>
<dbReference type="PROSITE" id="PS00107">
    <property type="entry name" value="PROTEIN_KINASE_ATP"/>
    <property type="match status" value="1"/>
</dbReference>
<accession>A0A6M4IUH0</accession>
<dbReference type="InterPro" id="IPR017441">
    <property type="entry name" value="Protein_kinase_ATP_BS"/>
</dbReference>
<keyword evidence="5" id="KW-0802">TPR repeat</keyword>
<dbReference type="InterPro" id="IPR019734">
    <property type="entry name" value="TPR_rpt"/>
</dbReference>
<evidence type="ECO:0000256" key="5">
    <source>
        <dbReference type="PROSITE-ProRule" id="PRU00339"/>
    </source>
</evidence>
<dbReference type="Gene3D" id="3.30.200.20">
    <property type="entry name" value="Phosphorylase Kinase, domain 1"/>
    <property type="match status" value="1"/>
</dbReference>
<dbReference type="RefSeq" id="WP_171227213.1">
    <property type="nucleotide sequence ID" value="NZ_CP053085.1"/>
</dbReference>
<feature type="repeat" description="TPR" evidence="5">
    <location>
        <begin position="900"/>
        <end position="933"/>
    </location>
</feature>
<dbReference type="GO" id="GO:0005524">
    <property type="term" value="F:ATP binding"/>
    <property type="evidence" value="ECO:0007669"/>
    <property type="project" value="UniProtKB-UniRule"/>
</dbReference>
<dbReference type="PROSITE" id="PS50011">
    <property type="entry name" value="PROTEIN_KINASE_DOM"/>
    <property type="match status" value="1"/>
</dbReference>
<dbReference type="InterPro" id="IPR000719">
    <property type="entry name" value="Prot_kinase_dom"/>
</dbReference>
<dbReference type="PROSITE" id="PS00108">
    <property type="entry name" value="PROTEIN_KINASE_ST"/>
    <property type="match status" value="1"/>
</dbReference>
<feature type="binding site" evidence="6">
    <location>
        <position position="45"/>
    </location>
    <ligand>
        <name>ATP</name>
        <dbReference type="ChEBI" id="CHEBI:30616"/>
    </ligand>
</feature>
<evidence type="ECO:0000313" key="9">
    <source>
        <dbReference type="Proteomes" id="UP000500938"/>
    </source>
</evidence>
<dbReference type="PROSITE" id="PS50005">
    <property type="entry name" value="TPR"/>
    <property type="match status" value="1"/>
</dbReference>
<dbReference type="KEGG" id="ggr:HKW67_20765"/>
<dbReference type="PANTHER" id="PTHR43289">
    <property type="entry name" value="MITOGEN-ACTIVATED PROTEIN KINASE KINASE KINASE 20-RELATED"/>
    <property type="match status" value="1"/>
</dbReference>
<dbReference type="Gene3D" id="1.10.510.10">
    <property type="entry name" value="Transferase(Phosphotransferase) domain 1"/>
    <property type="match status" value="1"/>
</dbReference>
<dbReference type="GO" id="GO:0004674">
    <property type="term" value="F:protein serine/threonine kinase activity"/>
    <property type="evidence" value="ECO:0007669"/>
    <property type="project" value="TreeGrafter"/>
</dbReference>
<organism evidence="8 9">
    <name type="scientific">Gemmatimonas groenlandica</name>
    <dbReference type="NCBI Taxonomy" id="2732249"/>
    <lineage>
        <taxon>Bacteria</taxon>
        <taxon>Pseudomonadati</taxon>
        <taxon>Gemmatimonadota</taxon>
        <taxon>Gemmatimonadia</taxon>
        <taxon>Gemmatimonadales</taxon>
        <taxon>Gemmatimonadaceae</taxon>
        <taxon>Gemmatimonas</taxon>
    </lineage>
</organism>
<feature type="domain" description="Protein kinase" evidence="7">
    <location>
        <begin position="16"/>
        <end position="281"/>
    </location>
</feature>
<dbReference type="SUPFAM" id="SSF56112">
    <property type="entry name" value="Protein kinase-like (PK-like)"/>
    <property type="match status" value="1"/>
</dbReference>
<evidence type="ECO:0000256" key="2">
    <source>
        <dbReference type="ARBA" id="ARBA00022741"/>
    </source>
</evidence>
<dbReference type="Pfam" id="PF14559">
    <property type="entry name" value="TPR_19"/>
    <property type="match status" value="1"/>
</dbReference>
<dbReference type="EMBL" id="CP053085">
    <property type="protein sequence ID" value="QJR37778.1"/>
    <property type="molecule type" value="Genomic_DNA"/>
</dbReference>
<keyword evidence="4 6" id="KW-0067">ATP-binding</keyword>
<keyword evidence="9" id="KW-1185">Reference proteome</keyword>
<evidence type="ECO:0000313" key="8">
    <source>
        <dbReference type="EMBL" id="QJR37778.1"/>
    </source>
</evidence>
<dbReference type="Pfam" id="PF00069">
    <property type="entry name" value="Pkinase"/>
    <property type="match status" value="1"/>
</dbReference>
<dbReference type="InterPro" id="IPR008271">
    <property type="entry name" value="Ser/Thr_kinase_AS"/>
</dbReference>
<dbReference type="SUPFAM" id="SSF48452">
    <property type="entry name" value="TPR-like"/>
    <property type="match status" value="1"/>
</dbReference>
<evidence type="ECO:0000256" key="3">
    <source>
        <dbReference type="ARBA" id="ARBA00022777"/>
    </source>
</evidence>
<keyword evidence="3 8" id="KW-0418">Kinase</keyword>
<dbReference type="PANTHER" id="PTHR43289:SF6">
    <property type="entry name" value="SERINE_THREONINE-PROTEIN KINASE NEKL-3"/>
    <property type="match status" value="1"/>
</dbReference>
<evidence type="ECO:0000256" key="6">
    <source>
        <dbReference type="PROSITE-ProRule" id="PRU10141"/>
    </source>
</evidence>
<dbReference type="InterPro" id="IPR011990">
    <property type="entry name" value="TPR-like_helical_dom_sf"/>
</dbReference>
<dbReference type="Gene3D" id="3.40.50.10610">
    <property type="entry name" value="ABC-type transport auxiliary lipoprotein component"/>
    <property type="match status" value="1"/>
</dbReference>
<sequence>MSDLLADLRAQLGDRYRIERELGGGGMSRVFVAEELALGRRVVLKVLPPDMAATVNTDRFRREVQFVARLQHPHIVPVLATGEDAGTLWYSMPYVDGDTLRGRMSAGAMTVREVITVWRDMLDALSYAHKAGVVHRDIKPDNVLLSGRHAVVTDFGIAKAVASATSTDGGSAALTGIGFVVGTPAYMAPEQAAGMTEIDPRADVYSTALVAYEMFTGTSPFGGMTPARALASQVQTMPAAPRTLRVDLPPAIDALLMRCLAKELDDRPASADAVLEALDAIDTAGGATTPAAQTKGAGGAARTAPASRGRGIAFLGVALAAAGVATWLLMKGGSTRTASAPTERDLLIVASFAHEAKDSSYSRAVSEALRIDLQQSPKVRVAEPQLVARTLQAMRVAPDAELNDSLARDLGRRTGAKAFVTGALRPLGTGYAITARLVSVADGSEVAALREPAKSSSELLDAIDRLSKALREQAGESVSSLRASPALPSVTTASIDALVAYAVATEYMRNGEQFLASQQYEKALEIDSTFASAWSGLSTALSNMQVRRADRDRAVLRAFNLRSKLPPVERLKIESRYHSARGEFTEEMAAHKALLAIEPTNYAALNNLGRLMMGQGRYAEAEPLLRAALVSRPGSIAPWEMLYDAALARGDSALVDSLRRTSTSVSSPRAPIAVASDRAASAGDYTSIAKLLDSILASKPAVDVQGPAATRRFTLQLLRGQLGTAERDLNGALSELAAKVDPSAMFEGAANLAEARIVALDDSSGARARLAKLETLVARSGAAAEDQKTLYRAFVHARAGNVAQARRMLAAAEPLLPRDTTWRNWIGGEIALAEGRPADAVRSFRRVLGAELFCTICGSGGLARSYDALGQRDSVVAIYEKMLANRDPEARWGEDVFERARALKRLGELYEERGNVAQAIRRYREFVELWKDADPALQPVVQDVRERIVQLEQKRG</sequence>
<evidence type="ECO:0000259" key="7">
    <source>
        <dbReference type="PROSITE" id="PS50011"/>
    </source>
</evidence>
<dbReference type="SMART" id="SM00028">
    <property type="entry name" value="TPR"/>
    <property type="match status" value="3"/>
</dbReference>
<protein>
    <submittedName>
        <fullName evidence="8">Protein kinase</fullName>
    </submittedName>
</protein>
<name>A0A6M4IUH0_9BACT</name>
<dbReference type="Gene3D" id="1.25.40.10">
    <property type="entry name" value="Tetratricopeptide repeat domain"/>
    <property type="match status" value="3"/>
</dbReference>
<evidence type="ECO:0000256" key="1">
    <source>
        <dbReference type="ARBA" id="ARBA00022679"/>
    </source>
</evidence>
<proteinExistence type="predicted"/>
<gene>
    <name evidence="8" type="ORF">HKW67_20765</name>
</gene>
<keyword evidence="1" id="KW-0808">Transferase</keyword>
<dbReference type="AlphaFoldDB" id="A0A6M4IUH0"/>
<dbReference type="InterPro" id="IPR011009">
    <property type="entry name" value="Kinase-like_dom_sf"/>
</dbReference>
<dbReference type="Proteomes" id="UP000500938">
    <property type="component" value="Chromosome"/>
</dbReference>
<dbReference type="SMART" id="SM00220">
    <property type="entry name" value="S_TKc"/>
    <property type="match status" value="1"/>
</dbReference>
<evidence type="ECO:0000256" key="4">
    <source>
        <dbReference type="ARBA" id="ARBA00022840"/>
    </source>
</evidence>